<dbReference type="Pfam" id="PF01551">
    <property type="entry name" value="Peptidase_M23"/>
    <property type="match status" value="1"/>
</dbReference>
<dbReference type="CDD" id="cd12797">
    <property type="entry name" value="M23_peptidase"/>
    <property type="match status" value="1"/>
</dbReference>
<keyword evidence="4" id="KW-0378">Hydrolase</keyword>
<dbReference type="GO" id="GO:0006508">
    <property type="term" value="P:proteolysis"/>
    <property type="evidence" value="ECO:0007669"/>
    <property type="project" value="UniProtKB-KW"/>
</dbReference>
<dbReference type="GO" id="GO:0042834">
    <property type="term" value="F:peptidoglycan binding"/>
    <property type="evidence" value="ECO:0007669"/>
    <property type="project" value="InterPro"/>
</dbReference>
<keyword evidence="2" id="KW-0645">Protease</keyword>
<dbReference type="KEGG" id="tig:THII_1027"/>
<dbReference type="InterPro" id="IPR011055">
    <property type="entry name" value="Dup_hybrid_motif"/>
</dbReference>
<dbReference type="GO" id="GO:0046872">
    <property type="term" value="F:metal ion binding"/>
    <property type="evidence" value="ECO:0007669"/>
    <property type="project" value="UniProtKB-KW"/>
</dbReference>
<dbReference type="Gene3D" id="2.70.70.10">
    <property type="entry name" value="Glucose Permease (Domain IIA)"/>
    <property type="match status" value="1"/>
</dbReference>
<keyword evidence="5" id="KW-0862">Zinc</keyword>
<keyword evidence="6" id="KW-0482">Metalloprotease</keyword>
<feature type="domain" description="M23ase beta-sheet core" evidence="8">
    <location>
        <begin position="390"/>
        <end position="486"/>
    </location>
</feature>
<dbReference type="STRING" id="40754.THII_1027"/>
<organism evidence="10 11">
    <name type="scientific">Thioploca ingrica</name>
    <dbReference type="NCBI Taxonomy" id="40754"/>
    <lineage>
        <taxon>Bacteria</taxon>
        <taxon>Pseudomonadati</taxon>
        <taxon>Pseudomonadota</taxon>
        <taxon>Gammaproteobacteria</taxon>
        <taxon>Thiotrichales</taxon>
        <taxon>Thiotrichaceae</taxon>
        <taxon>Thioploca</taxon>
    </lineage>
</organism>
<dbReference type="InterPro" id="IPR016047">
    <property type="entry name" value="M23ase_b-sheet_dom"/>
</dbReference>
<dbReference type="PANTHER" id="PTHR21666">
    <property type="entry name" value="PEPTIDASE-RELATED"/>
    <property type="match status" value="1"/>
</dbReference>
<evidence type="ECO:0000313" key="11">
    <source>
        <dbReference type="Proteomes" id="UP000031623"/>
    </source>
</evidence>
<dbReference type="PANTHER" id="PTHR21666:SF288">
    <property type="entry name" value="CELL DIVISION PROTEIN YTFB"/>
    <property type="match status" value="1"/>
</dbReference>
<dbReference type="EMBL" id="AP014633">
    <property type="protein sequence ID" value="BAP55324.1"/>
    <property type="molecule type" value="Genomic_DNA"/>
</dbReference>
<evidence type="ECO:0000256" key="7">
    <source>
        <dbReference type="SAM" id="Phobius"/>
    </source>
</evidence>
<proteinExistence type="predicted"/>
<dbReference type="OrthoDB" id="9805070at2"/>
<evidence type="ECO:0000256" key="5">
    <source>
        <dbReference type="ARBA" id="ARBA00022833"/>
    </source>
</evidence>
<evidence type="ECO:0000313" key="10">
    <source>
        <dbReference type="EMBL" id="BAP55324.1"/>
    </source>
</evidence>
<dbReference type="InterPro" id="IPR007340">
    <property type="entry name" value="LysM_Opacity-associatedA"/>
</dbReference>
<dbReference type="HOGENOM" id="CLU_026846_3_2_6"/>
<dbReference type="SUPFAM" id="SSF51261">
    <property type="entry name" value="Duplicated hybrid motif"/>
    <property type="match status" value="1"/>
</dbReference>
<evidence type="ECO:0000256" key="1">
    <source>
        <dbReference type="ARBA" id="ARBA00001947"/>
    </source>
</evidence>
<evidence type="ECO:0000259" key="8">
    <source>
        <dbReference type="Pfam" id="PF01551"/>
    </source>
</evidence>
<keyword evidence="7" id="KW-0472">Membrane</keyword>
<keyword evidence="11" id="KW-1185">Reference proteome</keyword>
<dbReference type="GO" id="GO:0004222">
    <property type="term" value="F:metalloendopeptidase activity"/>
    <property type="evidence" value="ECO:0007669"/>
    <property type="project" value="TreeGrafter"/>
</dbReference>
<reference evidence="10 11" key="1">
    <citation type="journal article" date="2014" name="ISME J.">
        <title>Ecophysiology of Thioploca ingrica as revealed by the complete genome sequence supplemented with proteomic evidence.</title>
        <authorList>
            <person name="Kojima H."/>
            <person name="Ogura Y."/>
            <person name="Yamamoto N."/>
            <person name="Togashi T."/>
            <person name="Mori H."/>
            <person name="Watanabe T."/>
            <person name="Nemoto F."/>
            <person name="Kurokawa K."/>
            <person name="Hayashi T."/>
            <person name="Fukui M."/>
        </authorList>
    </citation>
    <scope>NUCLEOTIDE SEQUENCE [LARGE SCALE GENOMIC DNA]</scope>
</reference>
<evidence type="ECO:0000256" key="2">
    <source>
        <dbReference type="ARBA" id="ARBA00022670"/>
    </source>
</evidence>
<dbReference type="InterPro" id="IPR050570">
    <property type="entry name" value="Cell_wall_metabolism_enzyme"/>
</dbReference>
<gene>
    <name evidence="10" type="ORF">THII_1027</name>
</gene>
<evidence type="ECO:0000256" key="3">
    <source>
        <dbReference type="ARBA" id="ARBA00022723"/>
    </source>
</evidence>
<sequence>MKYKKITQQQRVHSRPRPQAKYIFNSPRSFQPLVGKNSMGLRGYTKPALPFKVVGYDFSIENGLRLKPRSNFWLRSTLLITTILTTLPLLWWLNSSSASIPSTASAANKSKVSFPIYNTTTPVAKVASATPISAQSTKQLPISLTQPVSLNPSQPIIYSEPLLNQPVLPWLHLTTKVGDTLATLFEQYQLNKTQLPPILAIELEGQPLQQLQAGQELHIKHDPKGNIHSLILVLNARDELYCSQVNGIFQAKIKPIEIYTKPISQCSTVNTSSMVPDLPQSLLAQLINIFYPKLDLKHQSREGDQFCVIYEERTLESDREAGPILAAEIIQQGQTHRAIRYTDQQGYTGYYTPMGDSWEQLSLLSAPVEFTRISSLFGDRKHPILNKFRTHTGIDYAAPRGTSIVAAGEATIAFIGYKGGYGRTVILEHNQRLHTLYAHLSKYEPELQVGDKVVTGQIIGYVGQSGRTTGPHLHYEIRIDDIPIDPLLAQAPLTMPISDEALLPFFAATQGLINQLNAAVSLSPVRLAENTFFAKKTPRIPITSILEQNSLQPFSLTDMPRISR</sequence>
<evidence type="ECO:0000259" key="9">
    <source>
        <dbReference type="Pfam" id="PF04225"/>
    </source>
</evidence>
<dbReference type="Proteomes" id="UP000031623">
    <property type="component" value="Chromosome"/>
</dbReference>
<feature type="domain" description="Opacity-associated protein A LysM-like" evidence="9">
    <location>
        <begin position="170"/>
        <end position="251"/>
    </location>
</feature>
<protein>
    <submittedName>
        <fullName evidence="10">Peptidase M23B</fullName>
    </submittedName>
</protein>
<keyword evidence="7" id="KW-1133">Transmembrane helix</keyword>
<keyword evidence="3" id="KW-0479">Metal-binding</keyword>
<keyword evidence="7" id="KW-0812">Transmembrane</keyword>
<comment type="cofactor">
    <cofactor evidence="1">
        <name>Zn(2+)</name>
        <dbReference type="ChEBI" id="CHEBI:29105"/>
    </cofactor>
</comment>
<dbReference type="Pfam" id="PF04225">
    <property type="entry name" value="LysM_OapA"/>
    <property type="match status" value="1"/>
</dbReference>
<dbReference type="Gene3D" id="3.10.450.350">
    <property type="match status" value="2"/>
</dbReference>
<evidence type="ECO:0000256" key="6">
    <source>
        <dbReference type="ARBA" id="ARBA00023049"/>
    </source>
</evidence>
<dbReference type="AlphaFoldDB" id="A0A090AEI1"/>
<name>A0A090AEI1_9GAMM</name>
<evidence type="ECO:0000256" key="4">
    <source>
        <dbReference type="ARBA" id="ARBA00022801"/>
    </source>
</evidence>
<accession>A0A090AEI1</accession>
<feature type="transmembrane region" description="Helical" evidence="7">
    <location>
        <begin position="72"/>
        <end position="93"/>
    </location>
</feature>